<comment type="caution">
    <text evidence="2">The sequence shown here is derived from an EMBL/GenBank/DDBJ whole genome shotgun (WGS) entry which is preliminary data.</text>
</comment>
<proteinExistence type="predicted"/>
<keyword evidence="1" id="KW-0812">Transmembrane</keyword>
<feature type="transmembrane region" description="Helical" evidence="1">
    <location>
        <begin position="53"/>
        <end position="74"/>
    </location>
</feature>
<name>A0ABD5WN99_9EURY</name>
<dbReference type="Proteomes" id="UP001596407">
    <property type="component" value="Unassembled WGS sequence"/>
</dbReference>
<accession>A0ABD5WN99</accession>
<keyword evidence="1" id="KW-1133">Transmembrane helix</keyword>
<gene>
    <name evidence="2" type="ORF">ACFQJ6_19815</name>
</gene>
<reference evidence="2 3" key="1">
    <citation type="journal article" date="2019" name="Int. J. Syst. Evol. Microbiol.">
        <title>The Global Catalogue of Microorganisms (GCM) 10K type strain sequencing project: providing services to taxonomists for standard genome sequencing and annotation.</title>
        <authorList>
            <consortium name="The Broad Institute Genomics Platform"/>
            <consortium name="The Broad Institute Genome Sequencing Center for Infectious Disease"/>
            <person name="Wu L."/>
            <person name="Ma J."/>
        </authorList>
    </citation>
    <scope>NUCLEOTIDE SEQUENCE [LARGE SCALE GENOMIC DNA]</scope>
    <source>
        <strain evidence="2 3">DT72</strain>
    </source>
</reference>
<organism evidence="2 3">
    <name type="scientific">Halorussus caseinilyticus</name>
    <dbReference type="NCBI Taxonomy" id="3034025"/>
    <lineage>
        <taxon>Archaea</taxon>
        <taxon>Methanobacteriati</taxon>
        <taxon>Methanobacteriota</taxon>
        <taxon>Stenosarchaea group</taxon>
        <taxon>Halobacteria</taxon>
        <taxon>Halobacteriales</taxon>
        <taxon>Haladaptataceae</taxon>
        <taxon>Halorussus</taxon>
    </lineage>
</organism>
<evidence type="ECO:0000313" key="2">
    <source>
        <dbReference type="EMBL" id="MFC7082002.1"/>
    </source>
</evidence>
<evidence type="ECO:0000256" key="1">
    <source>
        <dbReference type="SAM" id="Phobius"/>
    </source>
</evidence>
<keyword evidence="3" id="KW-1185">Reference proteome</keyword>
<dbReference type="AlphaFoldDB" id="A0ABD5WN99"/>
<sequence length="86" mass="9065">MVDWTIAAVMAIHVLMAVLWTGGYLVTGMLVLPAAKRNGSPEFALDVLDSLKWFAFGGIVVMGASGGGALWFLYENDLPGAPAAPR</sequence>
<evidence type="ECO:0000313" key="3">
    <source>
        <dbReference type="Proteomes" id="UP001596407"/>
    </source>
</evidence>
<dbReference type="EMBL" id="JBHSZH010000005">
    <property type="protein sequence ID" value="MFC7082002.1"/>
    <property type="molecule type" value="Genomic_DNA"/>
</dbReference>
<evidence type="ECO:0008006" key="4">
    <source>
        <dbReference type="Google" id="ProtNLM"/>
    </source>
</evidence>
<protein>
    <recommendedName>
        <fullName evidence="4">Copper resistance protein CopD</fullName>
    </recommendedName>
</protein>
<feature type="transmembrane region" description="Helical" evidence="1">
    <location>
        <begin position="6"/>
        <end position="32"/>
    </location>
</feature>
<dbReference type="RefSeq" id="WP_382210220.1">
    <property type="nucleotide sequence ID" value="NZ_JBHSZH010000005.1"/>
</dbReference>
<keyword evidence="1" id="KW-0472">Membrane</keyword>